<dbReference type="AlphaFoldDB" id="A0AAD8P1M9"/>
<reference evidence="1" key="1">
    <citation type="journal article" date="2023" name="bioRxiv">
        <title>Improved chromosome-level genome assembly for marigold (Tagetes erecta).</title>
        <authorList>
            <person name="Jiang F."/>
            <person name="Yuan L."/>
            <person name="Wang S."/>
            <person name="Wang H."/>
            <person name="Xu D."/>
            <person name="Wang A."/>
            <person name="Fan W."/>
        </authorList>
    </citation>
    <scope>NUCLEOTIDE SEQUENCE</scope>
    <source>
        <strain evidence="1">WSJ</strain>
        <tissue evidence="1">Leaf</tissue>
    </source>
</reference>
<sequence>MIAEDIDWNVFHQVLKNWKLNLQKRLKKWKFNRKKWLTNWKFNLKRIIADYNSIPTSYNLYPSSFSSPYPFYSLSVHSFSQL</sequence>
<gene>
    <name evidence="1" type="ORF">QVD17_17679</name>
</gene>
<accession>A0AAD8P1M9</accession>
<keyword evidence="2" id="KW-1185">Reference proteome</keyword>
<protein>
    <submittedName>
        <fullName evidence="1">Uncharacterized protein</fullName>
    </submittedName>
</protein>
<proteinExistence type="predicted"/>
<evidence type="ECO:0000313" key="1">
    <source>
        <dbReference type="EMBL" id="KAK1428839.1"/>
    </source>
</evidence>
<dbReference type="Proteomes" id="UP001229421">
    <property type="component" value="Unassembled WGS sequence"/>
</dbReference>
<dbReference type="EMBL" id="JAUHHV010000004">
    <property type="protein sequence ID" value="KAK1428839.1"/>
    <property type="molecule type" value="Genomic_DNA"/>
</dbReference>
<name>A0AAD8P1M9_TARER</name>
<comment type="caution">
    <text evidence="1">The sequence shown here is derived from an EMBL/GenBank/DDBJ whole genome shotgun (WGS) entry which is preliminary data.</text>
</comment>
<evidence type="ECO:0000313" key="2">
    <source>
        <dbReference type="Proteomes" id="UP001229421"/>
    </source>
</evidence>
<organism evidence="1 2">
    <name type="scientific">Tagetes erecta</name>
    <name type="common">African marigold</name>
    <dbReference type="NCBI Taxonomy" id="13708"/>
    <lineage>
        <taxon>Eukaryota</taxon>
        <taxon>Viridiplantae</taxon>
        <taxon>Streptophyta</taxon>
        <taxon>Embryophyta</taxon>
        <taxon>Tracheophyta</taxon>
        <taxon>Spermatophyta</taxon>
        <taxon>Magnoliopsida</taxon>
        <taxon>eudicotyledons</taxon>
        <taxon>Gunneridae</taxon>
        <taxon>Pentapetalae</taxon>
        <taxon>asterids</taxon>
        <taxon>campanulids</taxon>
        <taxon>Asterales</taxon>
        <taxon>Asteraceae</taxon>
        <taxon>Asteroideae</taxon>
        <taxon>Heliantheae alliance</taxon>
        <taxon>Tageteae</taxon>
        <taxon>Tagetes</taxon>
    </lineage>
</organism>